<sequence length="195" mass="22263">MCNIEDHENEENIDKVGQKRRRKISQPVPQNLVTALASYTQLHLDRPQPLELVPVNPKKFKSDESGEIYFLEARSFSDFERVPISLDLLKLDKNQELNNLHITEFQNFLKNMGPPFNPDVLDESLFIQVAHAKNHWVVISNYNPSEPACSNNWYIYDSLNNPVSKQNGSIDCGLFALGYTLALAMDIDPEMSSIL</sequence>
<protein>
    <recommendedName>
        <fullName evidence="4">Ubiquitin-like protease family profile domain-containing protein</fullName>
    </recommendedName>
</protein>
<name>A0A3M7RCH3_BRAPC</name>
<feature type="region of interest" description="Disordered" evidence="1">
    <location>
        <begin position="1"/>
        <end position="25"/>
    </location>
</feature>
<dbReference type="Proteomes" id="UP000276133">
    <property type="component" value="Unassembled WGS sequence"/>
</dbReference>
<organism evidence="2 3">
    <name type="scientific">Brachionus plicatilis</name>
    <name type="common">Marine rotifer</name>
    <name type="synonym">Brachionus muelleri</name>
    <dbReference type="NCBI Taxonomy" id="10195"/>
    <lineage>
        <taxon>Eukaryota</taxon>
        <taxon>Metazoa</taxon>
        <taxon>Spiralia</taxon>
        <taxon>Gnathifera</taxon>
        <taxon>Rotifera</taxon>
        <taxon>Eurotatoria</taxon>
        <taxon>Monogononta</taxon>
        <taxon>Pseudotrocha</taxon>
        <taxon>Ploima</taxon>
        <taxon>Brachionidae</taxon>
        <taxon>Brachionus</taxon>
    </lineage>
</organism>
<evidence type="ECO:0000256" key="1">
    <source>
        <dbReference type="SAM" id="MobiDB-lite"/>
    </source>
</evidence>
<dbReference type="InterPro" id="IPR038765">
    <property type="entry name" value="Papain-like_cys_pep_sf"/>
</dbReference>
<comment type="caution">
    <text evidence="2">The sequence shown here is derived from an EMBL/GenBank/DDBJ whole genome shotgun (WGS) entry which is preliminary data.</text>
</comment>
<keyword evidence="3" id="KW-1185">Reference proteome</keyword>
<dbReference type="OrthoDB" id="10128014at2759"/>
<dbReference type="EMBL" id="REGN01003707">
    <property type="protein sequence ID" value="RNA21230.1"/>
    <property type="molecule type" value="Genomic_DNA"/>
</dbReference>
<feature type="compositionally biased region" description="Basic and acidic residues" evidence="1">
    <location>
        <begin position="1"/>
        <end position="17"/>
    </location>
</feature>
<reference evidence="2 3" key="1">
    <citation type="journal article" date="2018" name="Sci. Rep.">
        <title>Genomic signatures of local adaptation to the degree of environmental predictability in rotifers.</title>
        <authorList>
            <person name="Franch-Gras L."/>
            <person name="Hahn C."/>
            <person name="Garcia-Roger E.M."/>
            <person name="Carmona M.J."/>
            <person name="Serra M."/>
            <person name="Gomez A."/>
        </authorList>
    </citation>
    <scope>NUCLEOTIDE SEQUENCE [LARGE SCALE GENOMIC DNA]</scope>
    <source>
        <strain evidence="2">HYR1</strain>
    </source>
</reference>
<gene>
    <name evidence="2" type="ORF">BpHYR1_007632</name>
</gene>
<evidence type="ECO:0000313" key="3">
    <source>
        <dbReference type="Proteomes" id="UP000276133"/>
    </source>
</evidence>
<dbReference type="SUPFAM" id="SSF54001">
    <property type="entry name" value="Cysteine proteinases"/>
    <property type="match status" value="1"/>
</dbReference>
<dbReference type="AlphaFoldDB" id="A0A3M7RCH3"/>
<accession>A0A3M7RCH3</accession>
<proteinExistence type="predicted"/>
<evidence type="ECO:0000313" key="2">
    <source>
        <dbReference type="EMBL" id="RNA21230.1"/>
    </source>
</evidence>
<evidence type="ECO:0008006" key="4">
    <source>
        <dbReference type="Google" id="ProtNLM"/>
    </source>
</evidence>